<dbReference type="PANTHER" id="PTHR12903">
    <property type="entry name" value="MITOCHONDRIAL RIBOSOMAL PROTEIN L24"/>
    <property type="match status" value="1"/>
</dbReference>
<dbReference type="InterPro" id="IPR014722">
    <property type="entry name" value="Rib_uL2_dom2"/>
</dbReference>
<dbReference type="Pfam" id="PF17136">
    <property type="entry name" value="ribosomal_L24"/>
    <property type="match status" value="1"/>
</dbReference>
<evidence type="ECO:0000259" key="7">
    <source>
        <dbReference type="SMART" id="SM00739"/>
    </source>
</evidence>
<evidence type="ECO:0000256" key="3">
    <source>
        <dbReference type="ARBA" id="ARBA00023274"/>
    </source>
</evidence>
<evidence type="ECO:0000256" key="2">
    <source>
        <dbReference type="ARBA" id="ARBA00022980"/>
    </source>
</evidence>
<keyword evidence="5" id="KW-0694">RNA-binding</keyword>
<evidence type="ECO:0000256" key="6">
    <source>
        <dbReference type="RuleBase" id="RU003477"/>
    </source>
</evidence>
<dbReference type="InterPro" id="IPR003256">
    <property type="entry name" value="Ribosomal_uL24"/>
</dbReference>
<evidence type="ECO:0000256" key="4">
    <source>
        <dbReference type="ARBA" id="ARBA00035206"/>
    </source>
</evidence>
<comment type="caution">
    <text evidence="8">The sequence shown here is derived from an EMBL/GenBank/DDBJ whole genome shotgun (WGS) entry which is preliminary data.</text>
</comment>
<dbReference type="GO" id="GO:0019843">
    <property type="term" value="F:rRNA binding"/>
    <property type="evidence" value="ECO:0007669"/>
    <property type="project" value="UniProtKB-UniRule"/>
</dbReference>
<evidence type="ECO:0000256" key="1">
    <source>
        <dbReference type="ARBA" id="ARBA00010618"/>
    </source>
</evidence>
<dbReference type="Gene3D" id="2.30.30.30">
    <property type="match status" value="1"/>
</dbReference>
<dbReference type="InterPro" id="IPR005825">
    <property type="entry name" value="Ribosomal_uL24_CS"/>
</dbReference>
<dbReference type="PROSITE" id="PS01108">
    <property type="entry name" value="RIBOSOMAL_L24"/>
    <property type="match status" value="1"/>
</dbReference>
<proteinExistence type="inferred from homology"/>
<feature type="domain" description="KOW" evidence="7">
    <location>
        <begin position="2"/>
        <end position="29"/>
    </location>
</feature>
<dbReference type="HAMAP" id="MF_01326_B">
    <property type="entry name" value="Ribosomal_uL24_B"/>
    <property type="match status" value="1"/>
</dbReference>
<reference evidence="8 9" key="1">
    <citation type="journal article" date="2016" name="Nat. Commun.">
        <title>Thousands of microbial genomes shed light on interconnected biogeochemical processes in an aquifer system.</title>
        <authorList>
            <person name="Anantharaman K."/>
            <person name="Brown C.T."/>
            <person name="Hug L.A."/>
            <person name="Sharon I."/>
            <person name="Castelle C.J."/>
            <person name="Probst A.J."/>
            <person name="Thomas B.C."/>
            <person name="Singh A."/>
            <person name="Wilkins M.J."/>
            <person name="Karaoz U."/>
            <person name="Brodie E.L."/>
            <person name="Williams K.H."/>
            <person name="Hubbard S.S."/>
            <person name="Banfield J.F."/>
        </authorList>
    </citation>
    <scope>NUCLEOTIDE SEQUENCE [LARGE SCALE GENOMIC DNA]</scope>
</reference>
<dbReference type="CDD" id="cd06089">
    <property type="entry name" value="KOW_RPL26"/>
    <property type="match status" value="1"/>
</dbReference>
<name>A0A1F6N272_9BACT</name>
<keyword evidence="3 5" id="KW-0687">Ribonucleoprotein</keyword>
<dbReference type="InterPro" id="IPR008991">
    <property type="entry name" value="Translation_prot_SH3-like_sf"/>
</dbReference>
<dbReference type="SMART" id="SM00739">
    <property type="entry name" value="KOW"/>
    <property type="match status" value="1"/>
</dbReference>
<dbReference type="NCBIfam" id="TIGR01079">
    <property type="entry name" value="rplX_bact"/>
    <property type="match status" value="1"/>
</dbReference>
<comment type="similarity">
    <text evidence="1 5 6">Belongs to the universal ribosomal protein uL24 family.</text>
</comment>
<dbReference type="Proteomes" id="UP000177040">
    <property type="component" value="Unassembled WGS sequence"/>
</dbReference>
<dbReference type="GO" id="GO:1990904">
    <property type="term" value="C:ribonucleoprotein complex"/>
    <property type="evidence" value="ECO:0007669"/>
    <property type="project" value="UniProtKB-KW"/>
</dbReference>
<organism evidence="8 9">
    <name type="scientific">Candidatus Magasanikbacteria bacterium RIFCSPLOWO2_01_FULL_40_15</name>
    <dbReference type="NCBI Taxonomy" id="1798686"/>
    <lineage>
        <taxon>Bacteria</taxon>
        <taxon>Candidatus Magasanikiibacteriota</taxon>
    </lineage>
</organism>
<dbReference type="GO" id="GO:0005840">
    <property type="term" value="C:ribosome"/>
    <property type="evidence" value="ECO:0007669"/>
    <property type="project" value="UniProtKB-KW"/>
</dbReference>
<dbReference type="EMBL" id="MFQH01000019">
    <property type="protein sequence ID" value="OGH77994.1"/>
    <property type="molecule type" value="Genomic_DNA"/>
</dbReference>
<keyword evidence="5" id="KW-0699">rRNA-binding</keyword>
<dbReference type="InterPro" id="IPR057264">
    <property type="entry name" value="Ribosomal_uL24_C"/>
</dbReference>
<gene>
    <name evidence="5" type="primary">rplX</name>
    <name evidence="8" type="ORF">A2983_02430</name>
</gene>
<evidence type="ECO:0000313" key="8">
    <source>
        <dbReference type="EMBL" id="OGH77994.1"/>
    </source>
</evidence>
<dbReference type="GO" id="GO:0006412">
    <property type="term" value="P:translation"/>
    <property type="evidence" value="ECO:0007669"/>
    <property type="project" value="UniProtKB-UniRule"/>
</dbReference>
<protein>
    <recommendedName>
        <fullName evidence="4 5">Large ribosomal subunit protein uL24</fullName>
    </recommendedName>
</protein>
<evidence type="ECO:0000256" key="5">
    <source>
        <dbReference type="HAMAP-Rule" id="MF_01326"/>
    </source>
</evidence>
<dbReference type="AlphaFoldDB" id="A0A1F6N272"/>
<dbReference type="InterPro" id="IPR041988">
    <property type="entry name" value="Ribosomal_uL24_KOW"/>
</dbReference>
<accession>A0A1F6N272</accession>
<sequence length="105" mass="11556">MKIKKNDIVKVLAGKDRNKTGKVIQILLGKNGEAGVVVEGINKLKKHLRSRKNGEKGQAIELPAPIPMSRVMLIDPKTNKPTRISYRLEGTTKVRVAKKSGETIS</sequence>
<dbReference type="Pfam" id="PF00467">
    <property type="entry name" value="KOW"/>
    <property type="match status" value="1"/>
</dbReference>
<dbReference type="SUPFAM" id="SSF50104">
    <property type="entry name" value="Translation proteins SH3-like domain"/>
    <property type="match status" value="1"/>
</dbReference>
<dbReference type="GO" id="GO:0003735">
    <property type="term" value="F:structural constituent of ribosome"/>
    <property type="evidence" value="ECO:0007669"/>
    <property type="project" value="InterPro"/>
</dbReference>
<keyword evidence="2 5" id="KW-0689">Ribosomal protein</keyword>
<evidence type="ECO:0000313" key="9">
    <source>
        <dbReference type="Proteomes" id="UP000177040"/>
    </source>
</evidence>
<comment type="subunit">
    <text evidence="5">Part of the 50S ribosomal subunit.</text>
</comment>
<comment type="function">
    <text evidence="5">One of two assembly initiator proteins, it binds directly to the 5'-end of the 23S rRNA, where it nucleates assembly of the 50S subunit.</text>
</comment>
<comment type="function">
    <text evidence="5">One of the proteins that surrounds the polypeptide exit tunnel on the outside of the subunit.</text>
</comment>
<dbReference type="InterPro" id="IPR005824">
    <property type="entry name" value="KOW"/>
</dbReference>